<dbReference type="InterPro" id="IPR015991">
    <property type="entry name" value="TatD/YcfH-like"/>
</dbReference>
<name>A0A0C1Y482_9CYAN</name>
<dbReference type="GO" id="GO:0019478">
    <property type="term" value="P:D-amino acid catabolic process"/>
    <property type="evidence" value="ECO:0007669"/>
    <property type="project" value="UniProtKB-UniRule"/>
</dbReference>
<dbReference type="GO" id="GO:0004536">
    <property type="term" value="F:DNA nuclease activity"/>
    <property type="evidence" value="ECO:0007669"/>
    <property type="project" value="InterPro"/>
</dbReference>
<dbReference type="Gene3D" id="3.20.20.140">
    <property type="entry name" value="Metal-dependent hydrolases"/>
    <property type="match status" value="1"/>
</dbReference>
<dbReference type="SUPFAM" id="SSF51556">
    <property type="entry name" value="Metallo-dependent hydrolases"/>
    <property type="match status" value="1"/>
</dbReference>
<dbReference type="InterPro" id="IPR018228">
    <property type="entry name" value="DNase_TatD-rel_CS"/>
</dbReference>
<comment type="caution">
    <text evidence="5">The sequence shown here is derived from an EMBL/GenBank/DDBJ whole genome shotgun (WGS) entry which is preliminary data.</text>
</comment>
<feature type="binding site" evidence="3 4">
    <location>
        <position position="206"/>
    </location>
    <ligand>
        <name>a divalent metal cation</name>
        <dbReference type="ChEBI" id="CHEBI:60240"/>
        <label>1</label>
    </ligand>
</feature>
<dbReference type="GO" id="GO:0051499">
    <property type="term" value="F:D-aminoacyl-tRNA deacylase activity"/>
    <property type="evidence" value="ECO:0007669"/>
    <property type="project" value="UniProtKB-UniRule"/>
</dbReference>
<comment type="similarity">
    <text evidence="3">Belongs to the metallo-dependent hydrolases superfamily. TatD-type hydrolase family. DTD3 subfamily.</text>
</comment>
<evidence type="ECO:0000256" key="1">
    <source>
        <dbReference type="ARBA" id="ARBA00022723"/>
    </source>
</evidence>
<dbReference type="InterPro" id="IPR001130">
    <property type="entry name" value="TatD-like"/>
</dbReference>
<dbReference type="GO" id="GO:0046872">
    <property type="term" value="F:metal ion binding"/>
    <property type="evidence" value="ECO:0007669"/>
    <property type="project" value="UniProtKB-KW"/>
</dbReference>
<accession>A0A0C1Y482</accession>
<dbReference type="GO" id="GO:0005829">
    <property type="term" value="C:cytosol"/>
    <property type="evidence" value="ECO:0007669"/>
    <property type="project" value="TreeGrafter"/>
</dbReference>
<gene>
    <name evidence="3" type="primary">dtd3</name>
    <name evidence="5" type="ORF">QQ91_006275</name>
</gene>
<reference evidence="5" key="3">
    <citation type="submission" date="2020-02" db="EMBL/GenBank/DDBJ databases">
        <authorList>
            <person name="Sarangi A.N."/>
            <person name="Ghosh S."/>
            <person name="Mukherjee M."/>
            <person name="Tripathy S."/>
        </authorList>
    </citation>
    <scope>NUCLEOTIDE SEQUENCE</scope>
    <source>
        <strain evidence="5">BDU141951</strain>
    </source>
</reference>
<comment type="cofactor">
    <cofactor evidence="3">
        <name>a divalent metal cation</name>
        <dbReference type="ChEBI" id="CHEBI:60240"/>
    </cofactor>
    <text evidence="3">Binds 2 divalent metal cations per subunit.</text>
</comment>
<dbReference type="PROSITE" id="PS01137">
    <property type="entry name" value="TATD_1"/>
    <property type="match status" value="1"/>
</dbReference>
<sequence length="264" mass="29500">MQLIDTHVHINFADFSPDLDAVAAAWRAQGVTQLVHSCVEPSEFADMQAIADRFPEVSLAIGLHPLDMDKWSPTIAATIESLANSDKRVVAIGETGLDFYKAKDREIQEQAFWTQLEIAHRLDLPVIIHCRDAAQRTAELIQTFHDEVGAVNGVMHCWAGTPDETQQFLDLGFYVSFSGIVTFKNAHQVKASAVMVPANRLLVETDCPFLTPVPKRKERRNQPANVFHVASYLAALRHESLERLAEQTTRNARLLFKLPSCVTL</sequence>
<dbReference type="PIRSF" id="PIRSF005902">
    <property type="entry name" value="DNase_TatD"/>
    <property type="match status" value="1"/>
</dbReference>
<reference evidence="5" key="1">
    <citation type="submission" date="2014-11" db="EMBL/GenBank/DDBJ databases">
        <authorList>
            <person name="Malar M.C."/>
            <person name="Sen D."/>
            <person name="Tripathy S."/>
        </authorList>
    </citation>
    <scope>NUCLEOTIDE SEQUENCE</scope>
    <source>
        <strain evidence="5">BDU141951</strain>
    </source>
</reference>
<keyword evidence="2 3" id="KW-0378">Hydrolase</keyword>
<dbReference type="NCBIfam" id="TIGR00010">
    <property type="entry name" value="YchF/TatD family DNA exonuclease"/>
    <property type="match status" value="1"/>
</dbReference>
<evidence type="ECO:0000256" key="4">
    <source>
        <dbReference type="PIRSR" id="PIRSR005902-1"/>
    </source>
</evidence>
<dbReference type="EMBL" id="JTHE02000003">
    <property type="protein sequence ID" value="NEV66718.1"/>
    <property type="molecule type" value="Genomic_DNA"/>
</dbReference>
<dbReference type="HAMAP" id="MF_02048">
    <property type="entry name" value="Deacylase_DTD3"/>
    <property type="match status" value="1"/>
</dbReference>
<protein>
    <recommendedName>
        <fullName evidence="3">D-aminoacyl-tRNA deacylase</fullName>
        <ecNumber evidence="3">3.1.1.96</ecNumber>
    </recommendedName>
</protein>
<dbReference type="InterPro" id="IPR033665">
    <property type="entry name" value="Deacylase_DTD3"/>
</dbReference>
<feature type="binding site" evidence="3 4">
    <location>
        <position position="9"/>
    </location>
    <ligand>
        <name>a divalent metal cation</name>
        <dbReference type="ChEBI" id="CHEBI:60240"/>
        <label>1</label>
    </ligand>
</feature>
<comment type="catalytic activity">
    <reaction evidence="3">
        <text>a D-aminoacyl-tRNA + H2O = a tRNA + a D-alpha-amino acid + H(+)</text>
        <dbReference type="Rhea" id="RHEA:13953"/>
        <dbReference type="Rhea" id="RHEA-COMP:10123"/>
        <dbReference type="Rhea" id="RHEA-COMP:10124"/>
        <dbReference type="ChEBI" id="CHEBI:15377"/>
        <dbReference type="ChEBI" id="CHEBI:15378"/>
        <dbReference type="ChEBI" id="CHEBI:59871"/>
        <dbReference type="ChEBI" id="CHEBI:78442"/>
        <dbReference type="ChEBI" id="CHEBI:79333"/>
        <dbReference type="EC" id="3.1.1.96"/>
    </reaction>
</comment>
<comment type="catalytic activity">
    <reaction evidence="3">
        <text>D-tyrosyl-tRNA(Tyr) + H2O = D-tyrosine + tRNA(Tyr)</text>
        <dbReference type="Rhea" id="RHEA:25347"/>
        <dbReference type="Rhea" id="RHEA-COMP:9707"/>
        <dbReference type="Rhea" id="RHEA-COMP:9872"/>
        <dbReference type="ChEBI" id="CHEBI:15377"/>
        <dbReference type="ChEBI" id="CHEBI:58570"/>
        <dbReference type="ChEBI" id="CHEBI:78442"/>
        <dbReference type="ChEBI" id="CHEBI:78723"/>
    </reaction>
</comment>
<evidence type="ECO:0000313" key="5">
    <source>
        <dbReference type="EMBL" id="NEV66718.1"/>
    </source>
</evidence>
<feature type="binding site" evidence="3">
    <location>
        <position position="94"/>
    </location>
    <ligand>
        <name>a divalent metal cation</name>
        <dbReference type="ChEBI" id="CHEBI:60240"/>
        <label>2</label>
    </ligand>
</feature>
<evidence type="ECO:0000256" key="2">
    <source>
        <dbReference type="ARBA" id="ARBA00022801"/>
    </source>
</evidence>
<dbReference type="FunFam" id="3.20.20.140:FF:000005">
    <property type="entry name" value="TatD family hydrolase"/>
    <property type="match status" value="1"/>
</dbReference>
<dbReference type="EC" id="3.1.1.96" evidence="3"/>
<keyword evidence="1 3" id="KW-0479">Metal-binding</keyword>
<organism evidence="5">
    <name type="scientific">Lyngbya confervoides BDU141951</name>
    <dbReference type="NCBI Taxonomy" id="1574623"/>
    <lineage>
        <taxon>Bacteria</taxon>
        <taxon>Bacillati</taxon>
        <taxon>Cyanobacteriota</taxon>
        <taxon>Cyanophyceae</taxon>
        <taxon>Oscillatoriophycideae</taxon>
        <taxon>Oscillatoriales</taxon>
        <taxon>Microcoleaceae</taxon>
        <taxon>Lyngbya</taxon>
    </lineage>
</organism>
<evidence type="ECO:0000256" key="3">
    <source>
        <dbReference type="HAMAP-Rule" id="MF_02048"/>
    </source>
</evidence>
<feature type="binding site" evidence="3 4">
    <location>
        <position position="7"/>
    </location>
    <ligand>
        <name>a divalent metal cation</name>
        <dbReference type="ChEBI" id="CHEBI:60240"/>
        <label>1</label>
    </ligand>
</feature>
<dbReference type="PANTHER" id="PTHR46124">
    <property type="entry name" value="D-AMINOACYL-TRNA DEACYLASE"/>
    <property type="match status" value="1"/>
</dbReference>
<dbReference type="Pfam" id="PF01026">
    <property type="entry name" value="TatD_DNase"/>
    <property type="match status" value="1"/>
</dbReference>
<feature type="binding site" evidence="3 4">
    <location>
        <position position="129"/>
    </location>
    <ligand>
        <name>a divalent metal cation</name>
        <dbReference type="ChEBI" id="CHEBI:60240"/>
        <label>2</label>
    </ligand>
</feature>
<proteinExistence type="inferred from homology"/>
<dbReference type="AlphaFoldDB" id="A0A0C1Y482"/>
<feature type="binding site" evidence="3 4">
    <location>
        <position position="94"/>
    </location>
    <ligand>
        <name>a divalent metal cation</name>
        <dbReference type="ChEBI" id="CHEBI:60240"/>
        <label>1</label>
    </ligand>
</feature>
<dbReference type="InterPro" id="IPR032466">
    <property type="entry name" value="Metal_Hydrolase"/>
</dbReference>
<feature type="binding site" evidence="3 4">
    <location>
        <position position="156"/>
    </location>
    <ligand>
        <name>a divalent metal cation</name>
        <dbReference type="ChEBI" id="CHEBI:60240"/>
        <label>2</label>
    </ligand>
</feature>
<dbReference type="PROSITE" id="PS01091">
    <property type="entry name" value="TATD_3"/>
    <property type="match status" value="1"/>
</dbReference>
<dbReference type="CDD" id="cd01310">
    <property type="entry name" value="TatD_DNAse"/>
    <property type="match status" value="1"/>
</dbReference>
<reference evidence="5" key="2">
    <citation type="journal article" date="2015" name="Genome Announc.">
        <title>Draft Genome Sequence of Filamentous Marine Cyanobacterium Lyngbya confervoides Strain BDU141951.</title>
        <authorList>
            <person name="Chandrababunaidu M.M."/>
            <person name="Sen D."/>
            <person name="Tripathy S."/>
        </authorList>
    </citation>
    <scope>NUCLEOTIDE SEQUENCE</scope>
    <source>
        <strain evidence="5">BDU141951</strain>
    </source>
</reference>
<dbReference type="PANTHER" id="PTHR46124:SF2">
    <property type="entry name" value="D-AMINOACYL-TRNA DEACYLASE"/>
    <property type="match status" value="1"/>
</dbReference>
<comment type="function">
    <text evidence="3">Catalyzes the hydrolysis of D-tyrosyl-tRNA(Tyr).</text>
</comment>